<gene>
    <name evidence="1" type="ORF">Vadar_003142</name>
</gene>
<dbReference type="EMBL" id="CM037156">
    <property type="protein sequence ID" value="KAH7836586.1"/>
    <property type="molecule type" value="Genomic_DNA"/>
</dbReference>
<dbReference type="Proteomes" id="UP000828048">
    <property type="component" value="Chromosome 6"/>
</dbReference>
<keyword evidence="2" id="KW-1185">Reference proteome</keyword>
<proteinExistence type="predicted"/>
<comment type="caution">
    <text evidence="1">The sequence shown here is derived from an EMBL/GenBank/DDBJ whole genome shotgun (WGS) entry which is preliminary data.</text>
</comment>
<sequence>MGTAAPESHLVAIGFLANETKVLKARSTRRWKESKRPRMILMKRRRNRVQGCRRPANVFEKRVRVLRKLVPNKGSVGINGLFRDTADYILALEMRVKVMQIMVKALS</sequence>
<name>A0ACB7X781_9ERIC</name>
<reference evidence="1 2" key="1">
    <citation type="journal article" date="2021" name="Hortic Res">
        <title>High-quality reference genome and annotation aids understanding of berry development for evergreen blueberry (Vaccinium darrowii).</title>
        <authorList>
            <person name="Yu J."/>
            <person name="Hulse-Kemp A.M."/>
            <person name="Babiker E."/>
            <person name="Staton M."/>
        </authorList>
    </citation>
    <scope>NUCLEOTIDE SEQUENCE [LARGE SCALE GENOMIC DNA]</scope>
    <source>
        <strain evidence="2">cv. NJ 8807/NJ 8810</strain>
        <tissue evidence="1">Young leaf</tissue>
    </source>
</reference>
<protein>
    <submittedName>
        <fullName evidence="1">Uncharacterized protein</fullName>
    </submittedName>
</protein>
<organism evidence="1 2">
    <name type="scientific">Vaccinium darrowii</name>
    <dbReference type="NCBI Taxonomy" id="229202"/>
    <lineage>
        <taxon>Eukaryota</taxon>
        <taxon>Viridiplantae</taxon>
        <taxon>Streptophyta</taxon>
        <taxon>Embryophyta</taxon>
        <taxon>Tracheophyta</taxon>
        <taxon>Spermatophyta</taxon>
        <taxon>Magnoliopsida</taxon>
        <taxon>eudicotyledons</taxon>
        <taxon>Gunneridae</taxon>
        <taxon>Pentapetalae</taxon>
        <taxon>asterids</taxon>
        <taxon>Ericales</taxon>
        <taxon>Ericaceae</taxon>
        <taxon>Vaccinioideae</taxon>
        <taxon>Vaccinieae</taxon>
        <taxon>Vaccinium</taxon>
    </lineage>
</organism>
<evidence type="ECO:0000313" key="1">
    <source>
        <dbReference type="EMBL" id="KAH7836586.1"/>
    </source>
</evidence>
<evidence type="ECO:0000313" key="2">
    <source>
        <dbReference type="Proteomes" id="UP000828048"/>
    </source>
</evidence>
<accession>A0ACB7X781</accession>